<comment type="caution">
    <text evidence="2">The sequence shown here is derived from an EMBL/GenBank/DDBJ whole genome shotgun (WGS) entry which is preliminary data.</text>
</comment>
<keyword evidence="3" id="KW-1185">Reference proteome</keyword>
<organism evidence="2 3">
    <name type="scientific">Lactuca virosa</name>
    <dbReference type="NCBI Taxonomy" id="75947"/>
    <lineage>
        <taxon>Eukaryota</taxon>
        <taxon>Viridiplantae</taxon>
        <taxon>Streptophyta</taxon>
        <taxon>Embryophyta</taxon>
        <taxon>Tracheophyta</taxon>
        <taxon>Spermatophyta</taxon>
        <taxon>Magnoliopsida</taxon>
        <taxon>eudicotyledons</taxon>
        <taxon>Gunneridae</taxon>
        <taxon>Pentapetalae</taxon>
        <taxon>asterids</taxon>
        <taxon>campanulids</taxon>
        <taxon>Asterales</taxon>
        <taxon>Asteraceae</taxon>
        <taxon>Cichorioideae</taxon>
        <taxon>Cichorieae</taxon>
        <taxon>Lactucinae</taxon>
        <taxon>Lactuca</taxon>
    </lineage>
</organism>
<dbReference type="AlphaFoldDB" id="A0AAU9N001"/>
<proteinExistence type="predicted"/>
<feature type="region of interest" description="Disordered" evidence="1">
    <location>
        <begin position="69"/>
        <end position="89"/>
    </location>
</feature>
<dbReference type="Proteomes" id="UP001157418">
    <property type="component" value="Unassembled WGS sequence"/>
</dbReference>
<protein>
    <submittedName>
        <fullName evidence="2">Uncharacterized protein</fullName>
    </submittedName>
</protein>
<name>A0AAU9N001_9ASTR</name>
<gene>
    <name evidence="2" type="ORF">LVIROSA_LOCUS18844</name>
</gene>
<dbReference type="EMBL" id="CAKMRJ010003334">
    <property type="protein sequence ID" value="CAH1432177.1"/>
    <property type="molecule type" value="Genomic_DNA"/>
</dbReference>
<reference evidence="2 3" key="1">
    <citation type="submission" date="2022-01" db="EMBL/GenBank/DDBJ databases">
        <authorList>
            <person name="Xiong W."/>
            <person name="Schranz E."/>
        </authorList>
    </citation>
    <scope>NUCLEOTIDE SEQUENCE [LARGE SCALE GENOMIC DNA]</scope>
</reference>
<feature type="compositionally biased region" description="Polar residues" evidence="1">
    <location>
        <begin position="73"/>
        <end position="89"/>
    </location>
</feature>
<accession>A0AAU9N001</accession>
<evidence type="ECO:0000256" key="1">
    <source>
        <dbReference type="SAM" id="MobiDB-lite"/>
    </source>
</evidence>
<sequence>MIVRKISNLNRKPNRLQPAIKIDLQPNRARRKGGNIGKKQRLDLGYTKNSNSSSPPLETLAVPPVQTIAPPSDGNSLHETLAATNIPNL</sequence>
<evidence type="ECO:0000313" key="3">
    <source>
        <dbReference type="Proteomes" id="UP001157418"/>
    </source>
</evidence>
<evidence type="ECO:0000313" key="2">
    <source>
        <dbReference type="EMBL" id="CAH1432177.1"/>
    </source>
</evidence>